<feature type="domain" description="Glycosyltransferase 2-like" evidence="2">
    <location>
        <begin position="5"/>
        <end position="157"/>
    </location>
</feature>
<dbReference type="AlphaFoldDB" id="A0A5P4S6I7"/>
<keyword evidence="1" id="KW-1133">Transmembrane helix</keyword>
<evidence type="ECO:0000313" key="3">
    <source>
        <dbReference type="EMBL" id="QFC18069.1"/>
    </source>
</evidence>
<gene>
    <name evidence="3" type="primary">wcaA</name>
</gene>
<dbReference type="EMBL" id="MK482084">
    <property type="protein sequence ID" value="QFC18069.1"/>
    <property type="molecule type" value="Genomic_DNA"/>
</dbReference>
<dbReference type="RefSeq" id="WP_045586472.1">
    <property type="nucleotide sequence ID" value="NZ_JMMP01000003.1"/>
</dbReference>
<dbReference type="PANTHER" id="PTHR22916">
    <property type="entry name" value="GLYCOSYLTRANSFERASE"/>
    <property type="match status" value="1"/>
</dbReference>
<organism evidence="3">
    <name type="scientific">Vibrio parahaemolyticus</name>
    <dbReference type="NCBI Taxonomy" id="670"/>
    <lineage>
        <taxon>Bacteria</taxon>
        <taxon>Pseudomonadati</taxon>
        <taxon>Pseudomonadota</taxon>
        <taxon>Gammaproteobacteria</taxon>
        <taxon>Vibrionales</taxon>
        <taxon>Vibrionaceae</taxon>
        <taxon>Vibrio</taxon>
    </lineage>
</organism>
<reference evidence="3" key="1">
    <citation type="journal article" date="2019" name="Int. J. Food Microbiol.">
        <title>Developing a novel molecular serotyping system based on capsular polysaccharide synthesis gene clusters of Vibrio parahaemolyticus.</title>
        <authorList>
            <person name="Pang Y."/>
            <person name="Guo X."/>
            <person name="Tian X."/>
            <person name="Liu F."/>
            <person name="Wang L."/>
            <person name="Wu J."/>
            <person name="Zhang S."/>
            <person name="Li S."/>
            <person name="Liu B."/>
        </authorList>
    </citation>
    <scope>NUCLEOTIDE SEQUENCE</scope>
    <source>
        <strain evidence="3">G3563</strain>
    </source>
</reference>
<name>A0A5P4S6I7_VIBPH</name>
<dbReference type="Pfam" id="PF00535">
    <property type="entry name" value="Glycos_transf_2"/>
    <property type="match status" value="1"/>
</dbReference>
<dbReference type="Gene3D" id="3.90.550.10">
    <property type="entry name" value="Spore Coat Polysaccharide Biosynthesis Protein SpsA, Chain A"/>
    <property type="match status" value="1"/>
</dbReference>
<sequence>MFKISIIIPYHNNLNQLSSLLNTIPEHPSIEVIIVDDHSDNPLIDVPHSRAKVIHQLPGKRWAGAARNTGILNAKGEYLLFADSDDLFTEGAFDVLERLDVASDLTYFKPTSIRDDGTASLRHWYYEEMVSNYLNNSDTTILYKFHVPWSKLYKREFILREDIRFDEVIASNDVLFSLKSAMLCHSFSVFDDVIYCVVESANSLTKKKSEIVIDSRFDALSRYNDFLIGRNDKNLAAMSGHLKNACSFGFSKFMYRFFFCINKGYPIFYGFSHFLRALRYLRKNKVK</sequence>
<keyword evidence="1" id="KW-0472">Membrane</keyword>
<proteinExistence type="predicted"/>
<dbReference type="SUPFAM" id="SSF53448">
    <property type="entry name" value="Nucleotide-diphospho-sugar transferases"/>
    <property type="match status" value="1"/>
</dbReference>
<dbReference type="InterPro" id="IPR029044">
    <property type="entry name" value="Nucleotide-diphossugar_trans"/>
</dbReference>
<evidence type="ECO:0000259" key="2">
    <source>
        <dbReference type="Pfam" id="PF00535"/>
    </source>
</evidence>
<keyword evidence="1" id="KW-0812">Transmembrane</keyword>
<dbReference type="PANTHER" id="PTHR22916:SF3">
    <property type="entry name" value="UDP-GLCNAC:BETAGAL BETA-1,3-N-ACETYLGLUCOSAMINYLTRANSFERASE-LIKE PROTEIN 1"/>
    <property type="match status" value="1"/>
</dbReference>
<dbReference type="InterPro" id="IPR001173">
    <property type="entry name" value="Glyco_trans_2-like"/>
</dbReference>
<feature type="transmembrane region" description="Helical" evidence="1">
    <location>
        <begin position="253"/>
        <end position="275"/>
    </location>
</feature>
<protein>
    <submittedName>
        <fullName evidence="3">Glycosyl transferase, group 2</fullName>
    </submittedName>
</protein>
<evidence type="ECO:0000256" key="1">
    <source>
        <dbReference type="SAM" id="Phobius"/>
    </source>
</evidence>
<keyword evidence="3" id="KW-0808">Transferase</keyword>
<dbReference type="CDD" id="cd00761">
    <property type="entry name" value="Glyco_tranf_GTA_type"/>
    <property type="match status" value="1"/>
</dbReference>
<accession>A0A5P4S6I7</accession>
<dbReference type="GO" id="GO:0016758">
    <property type="term" value="F:hexosyltransferase activity"/>
    <property type="evidence" value="ECO:0007669"/>
    <property type="project" value="UniProtKB-ARBA"/>
</dbReference>